<name>A0A066ZSD8_HYDMR</name>
<dbReference type="Gene3D" id="3.30.70.1440">
    <property type="entry name" value="Multidrug efflux transporter AcrB pore domain"/>
    <property type="match status" value="1"/>
</dbReference>
<dbReference type="STRING" id="28885.EI16_10640"/>
<feature type="transmembrane region" description="Helical" evidence="1">
    <location>
        <begin position="332"/>
        <end position="351"/>
    </location>
</feature>
<feature type="transmembrane region" description="Helical" evidence="1">
    <location>
        <begin position="985"/>
        <end position="1008"/>
    </location>
</feature>
<keyword evidence="3" id="KW-1185">Reference proteome</keyword>
<gene>
    <name evidence="2" type="ORF">EI16_10640</name>
</gene>
<dbReference type="RefSeq" id="WP_029907639.1">
    <property type="nucleotide sequence ID" value="NZ_AP020335.1"/>
</dbReference>
<dbReference type="GO" id="GO:0005886">
    <property type="term" value="C:plasma membrane"/>
    <property type="evidence" value="ECO:0007669"/>
    <property type="project" value="TreeGrafter"/>
</dbReference>
<feature type="transmembrane region" description="Helical" evidence="1">
    <location>
        <begin position="358"/>
        <end position="378"/>
    </location>
</feature>
<feature type="transmembrane region" description="Helical" evidence="1">
    <location>
        <begin position="384"/>
        <end position="405"/>
    </location>
</feature>
<feature type="transmembrane region" description="Helical" evidence="1">
    <location>
        <begin position="442"/>
        <end position="462"/>
    </location>
</feature>
<dbReference type="PRINTS" id="PR00702">
    <property type="entry name" value="ACRIFLAVINRP"/>
</dbReference>
<organism evidence="2 3">
    <name type="scientific">Hydrogenovibrio marinus</name>
    <dbReference type="NCBI Taxonomy" id="28885"/>
    <lineage>
        <taxon>Bacteria</taxon>
        <taxon>Pseudomonadati</taxon>
        <taxon>Pseudomonadota</taxon>
        <taxon>Gammaproteobacteria</taxon>
        <taxon>Thiotrichales</taxon>
        <taxon>Piscirickettsiaceae</taxon>
        <taxon>Hydrogenovibrio</taxon>
    </lineage>
</organism>
<dbReference type="Gene3D" id="3.30.70.1430">
    <property type="entry name" value="Multidrug efflux transporter AcrB pore domain"/>
    <property type="match status" value="2"/>
</dbReference>
<feature type="transmembrane region" description="Helical" evidence="1">
    <location>
        <begin position="882"/>
        <end position="902"/>
    </location>
</feature>
<proteinExistence type="predicted"/>
<dbReference type="Pfam" id="PF00873">
    <property type="entry name" value="ACR_tran"/>
    <property type="match status" value="1"/>
</dbReference>
<feature type="transmembrane region" description="Helical" evidence="1">
    <location>
        <begin position="468"/>
        <end position="488"/>
    </location>
</feature>
<dbReference type="Gene3D" id="3.30.70.1320">
    <property type="entry name" value="Multidrug efflux transporter AcrB pore domain like"/>
    <property type="match status" value="1"/>
</dbReference>
<evidence type="ECO:0000256" key="1">
    <source>
        <dbReference type="SAM" id="Phobius"/>
    </source>
</evidence>
<dbReference type="SUPFAM" id="SSF82693">
    <property type="entry name" value="Multidrug efflux transporter AcrB pore domain, PN1, PN2, PC1 and PC2 subdomains"/>
    <property type="match status" value="3"/>
</dbReference>
<dbReference type="InterPro" id="IPR001036">
    <property type="entry name" value="Acrflvin-R"/>
</dbReference>
<dbReference type="PANTHER" id="PTHR32063:SF0">
    <property type="entry name" value="SWARMING MOTILITY PROTEIN SWRC"/>
    <property type="match status" value="1"/>
</dbReference>
<protein>
    <submittedName>
        <fullName evidence="2">Transporter</fullName>
    </submittedName>
</protein>
<dbReference type="SUPFAM" id="SSF82714">
    <property type="entry name" value="Multidrug efflux transporter AcrB TolC docking domain, DN and DC subdomains"/>
    <property type="match status" value="2"/>
</dbReference>
<feature type="transmembrane region" description="Helical" evidence="1">
    <location>
        <begin position="957"/>
        <end position="979"/>
    </location>
</feature>
<evidence type="ECO:0000313" key="3">
    <source>
        <dbReference type="Proteomes" id="UP000027341"/>
    </source>
</evidence>
<feature type="transmembrane region" description="Helical" evidence="1">
    <location>
        <begin position="908"/>
        <end position="929"/>
    </location>
</feature>
<keyword evidence="1" id="KW-1133">Transmembrane helix</keyword>
<keyword evidence="1" id="KW-0812">Transmembrane</keyword>
<feature type="transmembrane region" description="Helical" evidence="1">
    <location>
        <begin position="855"/>
        <end position="875"/>
    </location>
</feature>
<evidence type="ECO:0000313" key="2">
    <source>
        <dbReference type="EMBL" id="KDN96698.1"/>
    </source>
</evidence>
<dbReference type="AlphaFoldDB" id="A0A066ZSD8"/>
<reference evidence="2 3" key="1">
    <citation type="submission" date="2014-04" db="EMBL/GenBank/DDBJ databases">
        <title>Draft genome sequence of Hydrogenovibrio marinus MH-110, a model organism for aerobic H2 metabolism.</title>
        <authorList>
            <person name="Cha H.J."/>
            <person name="Jo B.H."/>
            <person name="Hwang B.H."/>
        </authorList>
    </citation>
    <scope>NUCLEOTIDE SEQUENCE [LARGE SCALE GENOMIC DNA]</scope>
    <source>
        <strain evidence="2 3">MH-110</strain>
    </source>
</reference>
<dbReference type="Proteomes" id="UP000027341">
    <property type="component" value="Unassembled WGS sequence"/>
</dbReference>
<dbReference type="Gene3D" id="3.30.2090.10">
    <property type="entry name" value="Multidrug efflux transporter AcrB TolC docking domain, DN and DC subdomains"/>
    <property type="match status" value="2"/>
</dbReference>
<dbReference type="GO" id="GO:0042910">
    <property type="term" value="F:xenobiotic transmembrane transporter activity"/>
    <property type="evidence" value="ECO:0007669"/>
    <property type="project" value="TreeGrafter"/>
</dbReference>
<keyword evidence="1" id="KW-0472">Membrane</keyword>
<dbReference type="EMBL" id="JMIU01000001">
    <property type="protein sequence ID" value="KDN96698.1"/>
    <property type="molecule type" value="Genomic_DNA"/>
</dbReference>
<feature type="transmembrane region" description="Helical" evidence="1">
    <location>
        <begin position="524"/>
        <end position="542"/>
    </location>
</feature>
<dbReference type="PANTHER" id="PTHR32063">
    <property type="match status" value="1"/>
</dbReference>
<comment type="caution">
    <text evidence="2">The sequence shown here is derived from an EMBL/GenBank/DDBJ whole genome shotgun (WGS) entry which is preliminary data.</text>
</comment>
<dbReference type="InterPro" id="IPR027463">
    <property type="entry name" value="AcrB_DN_DC_subdom"/>
</dbReference>
<dbReference type="Gene3D" id="1.20.1640.10">
    <property type="entry name" value="Multidrug efflux transporter AcrB transmembrane domain"/>
    <property type="match status" value="2"/>
</dbReference>
<sequence>MNLAHWASAHRRSILFLFSILVIAGAFSLFKMPQGMFPNISFPRISVSVEAGDQPADQMVIDVTRKLEQALRPIPGVQSIRSTTSRGSAETSINFKWGQDMQQVLLQVESAVNQVLPNLPPGTTFTVRRMDPTVFPVIAYSLTSNVLSQIKTRDIAQQELIPLLSSIEGVAKIKTMGGDTEEYRVDVNPSKLSAYGLAFSDVVQALSATNVLKAVGRLEDHYKLYLTLSDTRLQNLHSLQNTVLKSGENGFVRLADIADIHKDVTPNWLKTSADGKPATFLLVYQQPKSNAVKISHEIEKRLADYKHKLPTSLHLSKWYDQSELVTSSSNSVTDAILIGVVLAAFILMIFLRNIKVTFIALLMVPSALAITSLLLYLLGASFNIMTLGGMAAAVGLIVDDGIVMIEHLVRRIREKNTTNDSLAHRLREAAVEFTKPLAGSSAATIIIFIPLAFLGGVTGAFFQALSLTMASALIASFLMAWLAVPLLAEHLLHEKDANIEDSGRIFNAIQNQYRNIMNKLVKKPIWLLAGLIPFILLGGYSYKQVGSGFMPHMDEGGFILDFVQKPGTSITESDRVVNQIEKIIVNNPAVQTYSSRLGGQLGGGITESNQGDMFIKLKPFPRPPIDQVMSEIRNQIAAKVPGVEVETALLMEDVIGDLTAVPQPIEIKLYGDNFENLIQTADKVANAISSVKGVVEIKNGVVQAGDAITVKVDRDKAAIEGVSPESITTQMNQWLTGVVTTQIQQGIKMVGVRVWTPKFSRQTIEDIAKLSIRAPDGHLFPLSRVATIKVETGQPQITRENLKRMVAVTARIEGRDMGSTIADIKQILKQPNLLPDNIYYELGGLYKQQQIAFKGLIGVFISALALVFLLLLFLYEDFAAATAILSAPLLATGMVFTGLWVTSMELNITAMMGMTMIVGIVTEVSIFYFSEYQALLKQNLSIPQAIVQAGVNRMRPIVMTTLAAILALIPLAIALGQGSEMQQPLAIAIISGLIVQVPLVIIVMPIIYRALLRKRVTT</sequence>
<dbReference type="SUPFAM" id="SSF82866">
    <property type="entry name" value="Multidrug efflux transporter AcrB transmembrane domain"/>
    <property type="match status" value="2"/>
</dbReference>
<accession>A0A066ZSD8</accession>